<dbReference type="InterPro" id="IPR023828">
    <property type="entry name" value="Peptidase_S8_Ser-AS"/>
</dbReference>
<dbReference type="SUPFAM" id="SSF52743">
    <property type="entry name" value="Subtilisin-like"/>
    <property type="match status" value="1"/>
</dbReference>
<evidence type="ECO:0000256" key="1">
    <source>
        <dbReference type="ARBA" id="ARBA00011073"/>
    </source>
</evidence>
<dbReference type="OrthoDB" id="9816306at2"/>
<dbReference type="PRINTS" id="PR00723">
    <property type="entry name" value="SUBTILISIN"/>
</dbReference>
<evidence type="ECO:0000256" key="5">
    <source>
        <dbReference type="PROSITE-ProRule" id="PRU01240"/>
    </source>
</evidence>
<dbReference type="GO" id="GO:0004252">
    <property type="term" value="F:serine-type endopeptidase activity"/>
    <property type="evidence" value="ECO:0007669"/>
    <property type="project" value="UniProtKB-UniRule"/>
</dbReference>
<dbReference type="InterPro" id="IPR000209">
    <property type="entry name" value="Peptidase_S8/S53_dom"/>
</dbReference>
<dbReference type="PANTHER" id="PTHR43806:SF11">
    <property type="entry name" value="CEREVISIN-RELATED"/>
    <property type="match status" value="1"/>
</dbReference>
<name>A0A4P9K4B0_9GAMM</name>
<dbReference type="PROSITE" id="PS51892">
    <property type="entry name" value="SUBTILASE"/>
    <property type="match status" value="1"/>
</dbReference>
<dbReference type="AlphaFoldDB" id="A0A4P9K4B0"/>
<evidence type="ECO:0000313" key="9">
    <source>
        <dbReference type="Proteomes" id="UP000304864"/>
    </source>
</evidence>
<comment type="similarity">
    <text evidence="1 5">Belongs to the peptidase S8 family.</text>
</comment>
<dbReference type="PROSITE" id="PS00138">
    <property type="entry name" value="SUBTILASE_SER"/>
    <property type="match status" value="1"/>
</dbReference>
<keyword evidence="3 5" id="KW-0378">Hydrolase</keyword>
<reference evidence="8 9" key="1">
    <citation type="submission" date="2019-05" db="EMBL/GenBank/DDBJ databases">
        <title>Thiomicrorhabdus sediminis sp. nov, a novel sulfur-oxidizing bacterium isolated from coastal sediment.</title>
        <authorList>
            <person name="Liu X."/>
        </authorList>
    </citation>
    <scope>NUCLEOTIDE SEQUENCE [LARGE SCALE GENOMIC DNA]</scope>
    <source>
        <strain evidence="8 9">G1</strain>
    </source>
</reference>
<dbReference type="PANTHER" id="PTHR43806">
    <property type="entry name" value="PEPTIDASE S8"/>
    <property type="match status" value="1"/>
</dbReference>
<dbReference type="InterPro" id="IPR021655">
    <property type="entry name" value="Put_metal-bd"/>
</dbReference>
<sequence>MRYIIVLFIGSLFFANLSFAGTNTPPFKRGEVAVYAIPSQLSSFEVKKHLPLSGISILNVEPGKELGLIQRLQKSGKRAGLNLIAKRSLSDPYYPLQWHLQSVQAEQAWQFTTGNNVAVAVLDTGLKPGGNDGVRVCEPFIGKDIVSNDNDPNDGDGHGTHVSGTIAQNSDNATGVAGLAYGACVVPVKVLNDSGSGSFADIAEGIYYAVANGAKVINMSLGTNARFALTNDPIMDPALDYAFSKGVTVVAASGNDGHRKNVSYPAIYPTTIAVGATDYRNQLTRYSNQGQGLDMVAPGGDVKRDDNGDGYGDGVLQEMNAGTWNYYFLNGTSMASPHVAAAAALLLAKEPNLSVTQVKQRLFDYAQDLGKGGYDSQYGHGLLQVYNSLSKSSTNNPPPVSGDDADGDGYTVADGDCDDTDASIHPGANDTRGKKGRDGIDNDCNGIIDG</sequence>
<keyword evidence="9" id="KW-1185">Reference proteome</keyword>
<evidence type="ECO:0000259" key="7">
    <source>
        <dbReference type="Pfam" id="PF00082"/>
    </source>
</evidence>
<protein>
    <submittedName>
        <fullName evidence="8">Serine proteinase</fullName>
    </submittedName>
</protein>
<accession>A0A4P9K4B0</accession>
<dbReference type="GO" id="GO:0006508">
    <property type="term" value="P:proteolysis"/>
    <property type="evidence" value="ECO:0007669"/>
    <property type="project" value="UniProtKB-KW"/>
</dbReference>
<dbReference type="Gene3D" id="3.40.50.200">
    <property type="entry name" value="Peptidase S8/S53 domain"/>
    <property type="match status" value="1"/>
</dbReference>
<evidence type="ECO:0000256" key="4">
    <source>
        <dbReference type="ARBA" id="ARBA00022825"/>
    </source>
</evidence>
<evidence type="ECO:0000313" key="8">
    <source>
        <dbReference type="EMBL" id="QCU89794.1"/>
    </source>
</evidence>
<dbReference type="KEGG" id="thig:FE785_03645"/>
<organism evidence="8 9">
    <name type="scientific">Thiomicrorhabdus sediminis</name>
    <dbReference type="NCBI Taxonomy" id="2580412"/>
    <lineage>
        <taxon>Bacteria</taxon>
        <taxon>Pseudomonadati</taxon>
        <taxon>Pseudomonadota</taxon>
        <taxon>Gammaproteobacteria</taxon>
        <taxon>Thiotrichales</taxon>
        <taxon>Piscirickettsiaceae</taxon>
        <taxon>Thiomicrorhabdus</taxon>
    </lineage>
</organism>
<dbReference type="Proteomes" id="UP000304864">
    <property type="component" value="Chromosome"/>
</dbReference>
<gene>
    <name evidence="8" type="ORF">FE785_03645</name>
</gene>
<evidence type="ECO:0000256" key="6">
    <source>
        <dbReference type="SAM" id="MobiDB-lite"/>
    </source>
</evidence>
<evidence type="ECO:0000256" key="2">
    <source>
        <dbReference type="ARBA" id="ARBA00022670"/>
    </source>
</evidence>
<feature type="region of interest" description="Disordered" evidence="6">
    <location>
        <begin position="389"/>
        <end position="450"/>
    </location>
</feature>
<feature type="domain" description="Peptidase S8/S53" evidence="7">
    <location>
        <begin position="114"/>
        <end position="381"/>
    </location>
</feature>
<feature type="active site" description="Charge relay system" evidence="5">
    <location>
        <position position="333"/>
    </location>
</feature>
<keyword evidence="4 5" id="KW-0720">Serine protease</keyword>
<dbReference type="EMBL" id="CP040602">
    <property type="protein sequence ID" value="QCU89794.1"/>
    <property type="molecule type" value="Genomic_DNA"/>
</dbReference>
<proteinExistence type="inferred from homology"/>
<dbReference type="InterPro" id="IPR036852">
    <property type="entry name" value="Peptidase_S8/S53_dom_sf"/>
</dbReference>
<dbReference type="Pfam" id="PF11617">
    <property type="entry name" value="Cu-binding_MopE"/>
    <property type="match status" value="1"/>
</dbReference>
<dbReference type="RefSeq" id="WP_138564471.1">
    <property type="nucleotide sequence ID" value="NZ_CP040602.1"/>
</dbReference>
<feature type="compositionally biased region" description="Basic and acidic residues" evidence="6">
    <location>
        <begin position="431"/>
        <end position="440"/>
    </location>
</feature>
<dbReference type="Pfam" id="PF00082">
    <property type="entry name" value="Peptidase_S8"/>
    <property type="match status" value="1"/>
</dbReference>
<evidence type="ECO:0000256" key="3">
    <source>
        <dbReference type="ARBA" id="ARBA00022801"/>
    </source>
</evidence>
<keyword evidence="2 5" id="KW-0645">Protease</keyword>
<dbReference type="InterPro" id="IPR050131">
    <property type="entry name" value="Peptidase_S8_subtilisin-like"/>
</dbReference>
<feature type="active site" description="Charge relay system" evidence="5">
    <location>
        <position position="158"/>
    </location>
</feature>
<feature type="active site" description="Charge relay system" evidence="5">
    <location>
        <position position="123"/>
    </location>
</feature>
<dbReference type="InterPro" id="IPR015500">
    <property type="entry name" value="Peptidase_S8_subtilisin-rel"/>
</dbReference>